<dbReference type="EMBL" id="UINC01226736">
    <property type="protein sequence ID" value="SVE57345.1"/>
    <property type="molecule type" value="Genomic_DNA"/>
</dbReference>
<organism evidence="1">
    <name type="scientific">marine metagenome</name>
    <dbReference type="NCBI Taxonomy" id="408172"/>
    <lineage>
        <taxon>unclassified sequences</taxon>
        <taxon>metagenomes</taxon>
        <taxon>ecological metagenomes</taxon>
    </lineage>
</organism>
<proteinExistence type="predicted"/>
<sequence length="91" mass="10167">MTATRLLLATSLCLTVLALQILSQNVEIPTFKFDPSWPKPLPENWSIGPVVGVSVDSRDHVWIVHRRTALIKNDRYTAATDNPPRAECCIP</sequence>
<dbReference type="AlphaFoldDB" id="A0A383EM60"/>
<feature type="non-terminal residue" evidence="1">
    <location>
        <position position="91"/>
    </location>
</feature>
<name>A0A383EM60_9ZZZZ</name>
<gene>
    <name evidence="1" type="ORF">METZ01_LOCUS510199</name>
</gene>
<evidence type="ECO:0000313" key="1">
    <source>
        <dbReference type="EMBL" id="SVE57345.1"/>
    </source>
</evidence>
<accession>A0A383EM60</accession>
<protein>
    <submittedName>
        <fullName evidence="1">Uncharacterized protein</fullName>
    </submittedName>
</protein>
<reference evidence="1" key="1">
    <citation type="submission" date="2018-05" db="EMBL/GenBank/DDBJ databases">
        <authorList>
            <person name="Lanie J.A."/>
            <person name="Ng W.-L."/>
            <person name="Kazmierczak K.M."/>
            <person name="Andrzejewski T.M."/>
            <person name="Davidsen T.M."/>
            <person name="Wayne K.J."/>
            <person name="Tettelin H."/>
            <person name="Glass J.I."/>
            <person name="Rusch D."/>
            <person name="Podicherti R."/>
            <person name="Tsui H.-C.T."/>
            <person name="Winkler M.E."/>
        </authorList>
    </citation>
    <scope>NUCLEOTIDE SEQUENCE</scope>
</reference>